<keyword evidence="5" id="KW-0597">Phosphoprotein</keyword>
<keyword evidence="10" id="KW-0965">Cell junction</keyword>
<keyword evidence="7" id="KW-0677">Repeat</keyword>
<feature type="compositionally biased region" description="Basic and acidic residues" evidence="15">
    <location>
        <begin position="262"/>
        <end position="273"/>
    </location>
</feature>
<dbReference type="AlphaFoldDB" id="A0A8C2QAH5"/>
<feature type="region of interest" description="Disordered" evidence="15">
    <location>
        <begin position="473"/>
        <end position="520"/>
    </location>
</feature>
<dbReference type="GO" id="GO:0005856">
    <property type="term" value="C:cytoskeleton"/>
    <property type="evidence" value="ECO:0007669"/>
    <property type="project" value="UniProtKB-SubCell"/>
</dbReference>
<feature type="domain" description="LIM zinc-binding" evidence="16">
    <location>
        <begin position="844"/>
        <end position="901"/>
    </location>
</feature>
<dbReference type="Ensembl" id="ENSCCRT00020128899.1">
    <property type="protein sequence ID" value="ENSCCRP00020118258.1"/>
    <property type="gene ID" value="ENSCCRG00020053166.1"/>
</dbReference>
<dbReference type="Pfam" id="PF00412">
    <property type="entry name" value="LIM"/>
    <property type="match status" value="4"/>
</dbReference>
<dbReference type="SUPFAM" id="SSF57716">
    <property type="entry name" value="Glucocorticoid receptor-like (DNA-binding domain)"/>
    <property type="match status" value="5"/>
</dbReference>
<keyword evidence="11 14" id="KW-0440">LIM domain</keyword>
<evidence type="ECO:0000313" key="17">
    <source>
        <dbReference type="Ensembl" id="ENSCCRP00020118258.1"/>
    </source>
</evidence>
<feature type="domain" description="LIM zinc-binding" evidence="16">
    <location>
        <begin position="666"/>
        <end position="725"/>
    </location>
</feature>
<feature type="region of interest" description="Disordered" evidence="15">
    <location>
        <begin position="136"/>
        <end position="238"/>
    </location>
</feature>
<evidence type="ECO:0000256" key="9">
    <source>
        <dbReference type="ARBA" id="ARBA00022889"/>
    </source>
</evidence>
<dbReference type="FunFam" id="2.10.110.10:FF:000012">
    <property type="entry name" value="Paxillin isoform 1"/>
    <property type="match status" value="1"/>
</dbReference>
<feature type="domain" description="LIM zinc-binding" evidence="16">
    <location>
        <begin position="726"/>
        <end position="783"/>
    </location>
</feature>
<dbReference type="CDD" id="cd09407">
    <property type="entry name" value="LIM2_Paxillin"/>
    <property type="match status" value="1"/>
</dbReference>
<dbReference type="FunFam" id="2.10.110.10:FF:000018">
    <property type="entry name" value="Paxillin isoform 1"/>
    <property type="match status" value="1"/>
</dbReference>
<protein>
    <recommendedName>
        <fullName evidence="13">Paxillin</fullName>
    </recommendedName>
</protein>
<evidence type="ECO:0000256" key="8">
    <source>
        <dbReference type="ARBA" id="ARBA00022833"/>
    </source>
</evidence>
<evidence type="ECO:0000256" key="11">
    <source>
        <dbReference type="ARBA" id="ARBA00023038"/>
    </source>
</evidence>
<dbReference type="CDD" id="cd09336">
    <property type="entry name" value="LIM1_Paxillin_like"/>
    <property type="match status" value="1"/>
</dbReference>
<evidence type="ECO:0000256" key="12">
    <source>
        <dbReference type="ARBA" id="ARBA00023212"/>
    </source>
</evidence>
<dbReference type="GO" id="GO:0034446">
    <property type="term" value="P:substrate adhesion-dependent cell spreading"/>
    <property type="evidence" value="ECO:0007669"/>
    <property type="project" value="TreeGrafter"/>
</dbReference>
<feature type="compositionally biased region" description="Polar residues" evidence="15">
    <location>
        <begin position="69"/>
        <end position="86"/>
    </location>
</feature>
<dbReference type="PROSITE" id="PS00478">
    <property type="entry name" value="LIM_DOMAIN_1"/>
    <property type="match status" value="3"/>
</dbReference>
<comment type="subcellular location">
    <subcellularLocation>
        <location evidence="2">Cell junction</location>
        <location evidence="2">Focal adhesion</location>
    </subcellularLocation>
    <subcellularLocation>
        <location evidence="3">Cytoplasm</location>
        <location evidence="3">Cell cortex</location>
    </subcellularLocation>
    <subcellularLocation>
        <location evidence="1">Cytoplasm</location>
        <location evidence="1">Cytoskeleton</location>
    </subcellularLocation>
</comment>
<dbReference type="InterPro" id="IPR001781">
    <property type="entry name" value="Znf_LIM"/>
</dbReference>
<evidence type="ECO:0000313" key="18">
    <source>
        <dbReference type="Proteomes" id="UP000694701"/>
    </source>
</evidence>
<dbReference type="GO" id="GO:0005938">
    <property type="term" value="C:cell cortex"/>
    <property type="evidence" value="ECO:0007669"/>
    <property type="project" value="UniProtKB-SubCell"/>
</dbReference>
<evidence type="ECO:0000256" key="15">
    <source>
        <dbReference type="SAM" id="MobiDB-lite"/>
    </source>
</evidence>
<dbReference type="SMART" id="SM00132">
    <property type="entry name" value="LIM"/>
    <property type="match status" value="4"/>
</dbReference>
<feature type="region of interest" description="Disordered" evidence="15">
    <location>
        <begin position="381"/>
        <end position="435"/>
    </location>
</feature>
<dbReference type="GO" id="GO:0046872">
    <property type="term" value="F:metal ion binding"/>
    <property type="evidence" value="ECO:0007669"/>
    <property type="project" value="UniProtKB-KW"/>
</dbReference>
<evidence type="ECO:0000256" key="4">
    <source>
        <dbReference type="ARBA" id="ARBA00022490"/>
    </source>
</evidence>
<feature type="compositionally biased region" description="Low complexity" evidence="15">
    <location>
        <begin position="223"/>
        <end position="237"/>
    </location>
</feature>
<dbReference type="InterPro" id="IPR047072">
    <property type="entry name" value="Paxillin_Lim_dom2"/>
</dbReference>
<reference evidence="17" key="1">
    <citation type="submission" date="2025-08" db="UniProtKB">
        <authorList>
            <consortium name="Ensembl"/>
        </authorList>
    </citation>
    <scope>IDENTIFICATION</scope>
</reference>
<feature type="domain" description="LIM zinc-binding" evidence="16">
    <location>
        <begin position="784"/>
        <end position="843"/>
    </location>
</feature>
<evidence type="ECO:0000256" key="5">
    <source>
        <dbReference type="ARBA" id="ARBA00022553"/>
    </source>
</evidence>
<keyword evidence="6 14" id="KW-0479">Metal-binding</keyword>
<dbReference type="GO" id="GO:0043542">
    <property type="term" value="P:endothelial cell migration"/>
    <property type="evidence" value="ECO:0007669"/>
    <property type="project" value="TreeGrafter"/>
</dbReference>
<feature type="region of interest" description="Disordered" evidence="15">
    <location>
        <begin position="27"/>
        <end position="112"/>
    </location>
</feature>
<feature type="compositionally biased region" description="Low complexity" evidence="15">
    <location>
        <begin position="192"/>
        <end position="203"/>
    </location>
</feature>
<feature type="compositionally biased region" description="Polar residues" evidence="15">
    <location>
        <begin position="485"/>
        <end position="498"/>
    </location>
</feature>
<keyword evidence="8 14" id="KW-0862">Zinc</keyword>
<dbReference type="CDD" id="cd09411">
    <property type="entry name" value="LIM4_Paxillin"/>
    <property type="match status" value="1"/>
</dbReference>
<dbReference type="Gene3D" id="2.10.110.10">
    <property type="entry name" value="Cysteine Rich Protein"/>
    <property type="match status" value="4"/>
</dbReference>
<keyword evidence="12" id="KW-0206">Cytoskeleton</keyword>
<dbReference type="FunFam" id="2.10.110.10:FF:000008">
    <property type="entry name" value="Paxillin isoform 1"/>
    <property type="match status" value="1"/>
</dbReference>
<feature type="compositionally biased region" description="Polar residues" evidence="15">
    <location>
        <begin position="97"/>
        <end position="112"/>
    </location>
</feature>
<evidence type="ECO:0000256" key="14">
    <source>
        <dbReference type="PROSITE-ProRule" id="PRU00125"/>
    </source>
</evidence>
<dbReference type="InterPro" id="IPR001904">
    <property type="entry name" value="Paxillin_Lim_dom4"/>
</dbReference>
<dbReference type="GO" id="GO:0005925">
    <property type="term" value="C:focal adhesion"/>
    <property type="evidence" value="ECO:0007669"/>
    <property type="project" value="UniProtKB-SubCell"/>
</dbReference>
<evidence type="ECO:0000256" key="10">
    <source>
        <dbReference type="ARBA" id="ARBA00022949"/>
    </source>
</evidence>
<feature type="region of interest" description="Disordered" evidence="15">
    <location>
        <begin position="290"/>
        <end position="314"/>
    </location>
</feature>
<feature type="compositionally biased region" description="Polar residues" evidence="15">
    <location>
        <begin position="44"/>
        <end position="58"/>
    </location>
</feature>
<dbReference type="PANTHER" id="PTHR24216:SF11">
    <property type="entry name" value="PAXILLIN"/>
    <property type="match status" value="1"/>
</dbReference>
<dbReference type="Proteomes" id="UP000694701">
    <property type="component" value="Unplaced"/>
</dbReference>
<proteinExistence type="predicted"/>
<evidence type="ECO:0000256" key="7">
    <source>
        <dbReference type="ARBA" id="ARBA00022737"/>
    </source>
</evidence>
<keyword evidence="9" id="KW-0130">Cell adhesion</keyword>
<feature type="compositionally biased region" description="Low complexity" evidence="15">
    <location>
        <begin position="388"/>
        <end position="405"/>
    </location>
</feature>
<evidence type="ECO:0000256" key="2">
    <source>
        <dbReference type="ARBA" id="ARBA00004246"/>
    </source>
</evidence>
<dbReference type="GO" id="GO:0007179">
    <property type="term" value="P:transforming growth factor beta receptor signaling pathway"/>
    <property type="evidence" value="ECO:0007669"/>
    <property type="project" value="TreeGrafter"/>
</dbReference>
<dbReference type="PANTHER" id="PTHR24216">
    <property type="entry name" value="PAXILLIN-RELATED"/>
    <property type="match status" value="1"/>
</dbReference>
<name>A0A8C2QAH5_CYPCA</name>
<evidence type="ECO:0000256" key="1">
    <source>
        <dbReference type="ARBA" id="ARBA00004245"/>
    </source>
</evidence>
<dbReference type="InterPro" id="IPR047075">
    <property type="entry name" value="Paxillin_TGFB1I1_LIM_dom1"/>
</dbReference>
<feature type="region of interest" description="Disordered" evidence="15">
    <location>
        <begin position="252"/>
        <end position="273"/>
    </location>
</feature>
<sequence length="901" mass="97005">MDDLDALLADLESTTSLISKQAVFLPEETPYSCPTGSEYKDVSSPPQLTSPPAQTLNGSWVEKPESKHSSTQSFSSAPKSASPRVSQSEEEHVYSFPNKQKTTDSPAAVMSSSLGSNLSELDRLLLELNAVQHSTPSFATEEAYPPKPASNTQRYVPENGVSSVVKAAPPKIEKPKRSAPGRGIEDVRPSVESLLNELESSVPAPAPAPSVPVVPELREAQEETPAQQQARISASSATRELDELMASLSDFKVQSNSGSLSVKEDSLSTKESELPNIVVTENLTVPSVLVPESEVSDRSVPPQPSPNSAPLLLELHIVEESSTAAPESNSTVLYTSSMNHSEKVLVVSSTTSTAPESLLSPEPSEKSSNLLASSLWTREVNSPKTVDPKTSSPVSVTKKSPHVVPNASSPARTPRISSPVAKSPSPPQVIKGSNRIVDVKIPSPVTVTKTSSPVVVRKSPCPVTAVRATKSPVPGVLAKSPSPQPGITSKSPVPTTISLPAPPVSTLTLTPKPSKEKPESFEPGILGISLPCPKHNLEEALDKLLMSSLSQPGPVKFGEGAPASSEVNDDVLGLLHQLTPQGGIKDVTWMDDSLNPTSFPGASDGSLDLPLLQPSAVERLSASGQIMAQGKSSPTSVPKQGNKLDNMLGSLQSDLNRLGVQTVAKGVCGACKKPIAGQVVTAMGRTWHPEHFVCTHCQEEIGSKNFFERDGQPYCEKDYHSLFSPRCYYCNGPILDRVVTALDRTWHPEHFFCAQCGSFFGPEGFHEKEGKAYCRKDYFDMFAPKCGGCARAILENYISALNALWHPECFVCRECFIPFVNGSFFEHEGQPYCEAHYHEHRGSLCSGCQKPITGRCITAMGKKFHPEHFVCAFCLKQLNKGTFKEQNDKPYCQSCFVKLFS</sequence>
<dbReference type="PROSITE" id="PS50023">
    <property type="entry name" value="LIM_DOMAIN_2"/>
    <property type="match status" value="4"/>
</dbReference>
<evidence type="ECO:0000259" key="16">
    <source>
        <dbReference type="PROSITE" id="PS50023"/>
    </source>
</evidence>
<keyword evidence="4" id="KW-0963">Cytoplasm</keyword>
<evidence type="ECO:0000256" key="6">
    <source>
        <dbReference type="ARBA" id="ARBA00022723"/>
    </source>
</evidence>
<dbReference type="CDD" id="cd09409">
    <property type="entry name" value="LIM3_Paxillin"/>
    <property type="match status" value="1"/>
</dbReference>
<dbReference type="FunFam" id="2.10.110.10:FF:000009">
    <property type="entry name" value="Paxillin isoform 1"/>
    <property type="match status" value="1"/>
</dbReference>
<evidence type="ECO:0000256" key="3">
    <source>
        <dbReference type="ARBA" id="ARBA00004544"/>
    </source>
</evidence>
<accession>A0A8C2QAH5</accession>
<organism evidence="17 18">
    <name type="scientific">Cyprinus carpio</name>
    <name type="common">Common carp</name>
    <dbReference type="NCBI Taxonomy" id="7962"/>
    <lineage>
        <taxon>Eukaryota</taxon>
        <taxon>Metazoa</taxon>
        <taxon>Chordata</taxon>
        <taxon>Craniata</taxon>
        <taxon>Vertebrata</taxon>
        <taxon>Euteleostomi</taxon>
        <taxon>Actinopterygii</taxon>
        <taxon>Neopterygii</taxon>
        <taxon>Teleostei</taxon>
        <taxon>Ostariophysi</taxon>
        <taxon>Cypriniformes</taxon>
        <taxon>Cyprinidae</taxon>
        <taxon>Cyprininae</taxon>
        <taxon>Cyprinus</taxon>
    </lineage>
</organism>
<dbReference type="Pfam" id="PF03535">
    <property type="entry name" value="Paxillin"/>
    <property type="match status" value="1"/>
</dbReference>
<evidence type="ECO:0000256" key="13">
    <source>
        <dbReference type="ARBA" id="ARBA00023808"/>
    </source>
</evidence>